<keyword evidence="1" id="KW-0547">Nucleotide-binding</keyword>
<dbReference type="GO" id="GO:0008094">
    <property type="term" value="F:ATP-dependent activity, acting on DNA"/>
    <property type="evidence" value="ECO:0007669"/>
    <property type="project" value="TreeGrafter"/>
</dbReference>
<evidence type="ECO:0000256" key="4">
    <source>
        <dbReference type="SAM" id="MobiDB-lite"/>
    </source>
</evidence>
<evidence type="ECO:0000256" key="3">
    <source>
        <dbReference type="ARBA" id="ARBA00022840"/>
    </source>
</evidence>
<dbReference type="Pfam" id="PF00176">
    <property type="entry name" value="SNF2-rel_dom"/>
    <property type="match status" value="1"/>
</dbReference>
<dbReference type="Gene3D" id="3.40.50.300">
    <property type="entry name" value="P-loop containing nucleotide triphosphate hydrolases"/>
    <property type="match status" value="1"/>
</dbReference>
<dbReference type="InterPro" id="IPR038718">
    <property type="entry name" value="SNF2-like_sf"/>
</dbReference>
<evidence type="ECO:0000313" key="8">
    <source>
        <dbReference type="Proteomes" id="UP001392437"/>
    </source>
</evidence>
<evidence type="ECO:0000256" key="1">
    <source>
        <dbReference type="ARBA" id="ARBA00022741"/>
    </source>
</evidence>
<dbReference type="InterPro" id="IPR014001">
    <property type="entry name" value="Helicase_ATP-bd"/>
</dbReference>
<dbReference type="PROSITE" id="PS51194">
    <property type="entry name" value="HELICASE_CTER"/>
    <property type="match status" value="1"/>
</dbReference>
<evidence type="ECO:0000259" key="6">
    <source>
        <dbReference type="PROSITE" id="PS51194"/>
    </source>
</evidence>
<keyword evidence="3" id="KW-0067">ATP-binding</keyword>
<feature type="region of interest" description="Disordered" evidence="4">
    <location>
        <begin position="1"/>
        <end position="42"/>
    </location>
</feature>
<dbReference type="GO" id="GO:0005524">
    <property type="term" value="F:ATP binding"/>
    <property type="evidence" value="ECO:0007669"/>
    <property type="project" value="UniProtKB-KW"/>
</dbReference>
<evidence type="ECO:0000259" key="5">
    <source>
        <dbReference type="PROSITE" id="PS51192"/>
    </source>
</evidence>
<dbReference type="EMBL" id="JAQQWP010000002">
    <property type="protein sequence ID" value="KAK8129263.1"/>
    <property type="molecule type" value="Genomic_DNA"/>
</dbReference>
<dbReference type="PROSITE" id="PS51192">
    <property type="entry name" value="HELICASE_ATP_BIND_1"/>
    <property type="match status" value="1"/>
</dbReference>
<organism evidence="7 8">
    <name type="scientific">Apiospora kogelbergensis</name>
    <dbReference type="NCBI Taxonomy" id="1337665"/>
    <lineage>
        <taxon>Eukaryota</taxon>
        <taxon>Fungi</taxon>
        <taxon>Dikarya</taxon>
        <taxon>Ascomycota</taxon>
        <taxon>Pezizomycotina</taxon>
        <taxon>Sordariomycetes</taxon>
        <taxon>Xylariomycetidae</taxon>
        <taxon>Amphisphaeriales</taxon>
        <taxon>Apiosporaceae</taxon>
        <taxon>Apiospora</taxon>
    </lineage>
</organism>
<feature type="domain" description="Helicase C-terminal" evidence="6">
    <location>
        <begin position="836"/>
        <end position="992"/>
    </location>
</feature>
<accession>A0AAW0R641</accession>
<dbReference type="SUPFAM" id="SSF52540">
    <property type="entry name" value="P-loop containing nucleoside triphosphate hydrolases"/>
    <property type="match status" value="2"/>
</dbReference>
<dbReference type="GO" id="GO:0005634">
    <property type="term" value="C:nucleus"/>
    <property type="evidence" value="ECO:0007669"/>
    <property type="project" value="TreeGrafter"/>
</dbReference>
<dbReference type="Gene3D" id="3.40.50.10810">
    <property type="entry name" value="Tandem AAA-ATPase domain"/>
    <property type="match status" value="1"/>
</dbReference>
<keyword evidence="8" id="KW-1185">Reference proteome</keyword>
<dbReference type="InterPro" id="IPR049730">
    <property type="entry name" value="SNF2/RAD54-like_C"/>
</dbReference>
<dbReference type="GO" id="GO:0006281">
    <property type="term" value="P:DNA repair"/>
    <property type="evidence" value="ECO:0007669"/>
    <property type="project" value="TreeGrafter"/>
</dbReference>
<dbReference type="InterPro" id="IPR050628">
    <property type="entry name" value="SNF2_RAD54_helicase_TF"/>
</dbReference>
<sequence>MLDNSVLGKRQADSSDWDADQDRKRFHCEQHEQRTGVLPSLPDLFESPSEWPTIVQSTIDSPSDQNLDEKLLCDEYSNQLVESDSAFQNGFISPLNESPFTHSPLGYCEDHMQYSLTNNANSCHATTPLFQPIGTQSSDLNQFFDGLKYQTMSGSSEDALTVHDQQALTPHYRASTPVSTELGRPDISPISCLDTLRQSTQIPTDSGGKTRIDTCFGVIITTPTCFATGEESKASVTVRLDSCATFLKMHNEATNKYLGLLNIPALCQLLSFSSIRLKAHMSLVKVLAPPGKPRKRESAVPGSTAEYNLRVVVEGSKKDGQDVGRLLSDASLFLQHPSALERDPTLEYFNPQFLLRPGESMPTLEDLVIEDGGQELRSKQLDDTTKARLLRVFDNANANDTPGNAEFDITPSSRLQTSLMPHQLKALGMMLERESGVIESEQFPPLWVRDQNEPNSILYRHRITGLSTRSPDILSGGVIADDMGLGKSLSLLALICSSLDHYEKTEPKEQASVSTLIVAPKSVISAWQTQLKRHIHDSSVKMLLYHGTSRSQGRGTFGDFDIVLTTYDTLRSEYTLQGPLYSHSWLRLALDEAHHIRNRNSQIFQACCKIKARHRWCLTGTPIQNSLDDYGSLLSFLKIGPFQNKSEFDRWIARPFYKGDKHSLDTLRCLILSTCFRRTKATVNLSNPLPERDDIVQDVTLLPNDQRMYDFFKNIIQEKVTGVTTNKRGTLGQANKHGDILAYITTLRRICDHSRLLSPKAIDTWKQGGSDDADDTLILTSATNCDVCGEEHEESMSPSRSPGPCKACFAKEDIKSATNTSNDTESSQGPFPSSAKIEALLVNLQQHRTDSQGQRCPKSVVFTAWTKMLDSVEQALRVRGFNCQRIDGQTSLQGRSSAMEVFNEDDSCTVMLATIGSAGEGVDFTAAQYVHLLEPHWNPMAEAQAVDRVHRIGQTRPVTVIRYIVPTSIESYIQWVQEDKMRTINMSLDTISDADKAEERRWERLKKYLK</sequence>
<feature type="compositionally biased region" description="Basic and acidic residues" evidence="4">
    <location>
        <begin position="20"/>
        <end position="34"/>
    </location>
</feature>
<comment type="caution">
    <text evidence="7">The sequence shown here is derived from an EMBL/GenBank/DDBJ whole genome shotgun (WGS) entry which is preliminary data.</text>
</comment>
<dbReference type="GO" id="GO:0016787">
    <property type="term" value="F:hydrolase activity"/>
    <property type="evidence" value="ECO:0007669"/>
    <property type="project" value="UniProtKB-KW"/>
</dbReference>
<name>A0AAW0R641_9PEZI</name>
<proteinExistence type="predicted"/>
<keyword evidence="2" id="KW-0378">Hydrolase</keyword>
<dbReference type="Pfam" id="PF00271">
    <property type="entry name" value="Helicase_C"/>
    <property type="match status" value="1"/>
</dbReference>
<evidence type="ECO:0000313" key="7">
    <source>
        <dbReference type="EMBL" id="KAK8129263.1"/>
    </source>
</evidence>
<dbReference type="PANTHER" id="PTHR45626">
    <property type="entry name" value="TRANSCRIPTION TERMINATION FACTOR 2-RELATED"/>
    <property type="match status" value="1"/>
</dbReference>
<dbReference type="InterPro" id="IPR000330">
    <property type="entry name" value="SNF2_N"/>
</dbReference>
<dbReference type="SMART" id="SM00487">
    <property type="entry name" value="DEXDc"/>
    <property type="match status" value="1"/>
</dbReference>
<dbReference type="AlphaFoldDB" id="A0AAW0R641"/>
<reference evidence="7 8" key="1">
    <citation type="submission" date="2023-01" db="EMBL/GenBank/DDBJ databases">
        <title>Analysis of 21 Apiospora genomes using comparative genomics revels a genus with tremendous synthesis potential of carbohydrate active enzymes and secondary metabolites.</title>
        <authorList>
            <person name="Sorensen T."/>
        </authorList>
    </citation>
    <scope>NUCLEOTIDE SEQUENCE [LARGE SCALE GENOMIC DNA]</scope>
    <source>
        <strain evidence="7 8">CBS 117206</strain>
    </source>
</reference>
<dbReference type="Proteomes" id="UP001392437">
    <property type="component" value="Unassembled WGS sequence"/>
</dbReference>
<dbReference type="SMART" id="SM00490">
    <property type="entry name" value="HELICc"/>
    <property type="match status" value="1"/>
</dbReference>
<dbReference type="InterPro" id="IPR027417">
    <property type="entry name" value="P-loop_NTPase"/>
</dbReference>
<dbReference type="CDD" id="cd18793">
    <property type="entry name" value="SF2_C_SNF"/>
    <property type="match status" value="1"/>
</dbReference>
<evidence type="ECO:0000256" key="2">
    <source>
        <dbReference type="ARBA" id="ARBA00022801"/>
    </source>
</evidence>
<protein>
    <recommendedName>
        <fullName evidence="9">Helicase conserved C-terminal domain-containing protein</fullName>
    </recommendedName>
</protein>
<feature type="domain" description="Helicase ATP-binding" evidence="5">
    <location>
        <begin position="468"/>
        <end position="640"/>
    </location>
</feature>
<dbReference type="InterPro" id="IPR001650">
    <property type="entry name" value="Helicase_C-like"/>
</dbReference>
<evidence type="ECO:0008006" key="9">
    <source>
        <dbReference type="Google" id="ProtNLM"/>
    </source>
</evidence>
<gene>
    <name evidence="7" type="ORF">PG999_001643</name>
</gene>
<dbReference type="PANTHER" id="PTHR45626:SF52">
    <property type="entry name" value="SINGLE-STRANDED DNA-DEPENDENT ATPASE (EUROFUNG)"/>
    <property type="match status" value="1"/>
</dbReference>